<evidence type="ECO:0008006" key="5">
    <source>
        <dbReference type="Google" id="ProtNLM"/>
    </source>
</evidence>
<protein>
    <recommendedName>
        <fullName evidence="5">DUF3558 domain-containing protein</fullName>
    </recommendedName>
</protein>
<dbReference type="Proteomes" id="UP001621418">
    <property type="component" value="Chromosome"/>
</dbReference>
<feature type="transmembrane region" description="Helical" evidence="2">
    <location>
        <begin position="119"/>
        <end position="141"/>
    </location>
</feature>
<sequence length="329" mass="35067">MTGPNQQPPGDGVPPSDPTVAWWERPGEGAGQNPAQADPTVLRGNIGAPGPYTAPPTPYQSGANPQPYTAPPGPYQSGVNPQPYPQPQQYAHPQAGAYQAPQPQWGAPPPRPPSSGNKAVWWIVGGAIVAVGALVIGLIAFTANKVDDNPFGPDPDKWAGSYVYKDGKNACDLVDLTVLNQWSSTRETTTHTERGPSEYIGGGSYDCDAKNKETGRNANDASLGLEVEFKTESETESDYARWKGYDTKTTGKDYDHGPVSGLGTEAYYASEQHTYGSIPSDYSVVVAAQDSNISVKVEIEVSTMRTVDKAAMRTAAETQVRKVLAALKK</sequence>
<evidence type="ECO:0000256" key="2">
    <source>
        <dbReference type="SAM" id="Phobius"/>
    </source>
</evidence>
<organism evidence="3 4">
    <name type="scientific">Nocardia salmonicida</name>
    <dbReference type="NCBI Taxonomy" id="53431"/>
    <lineage>
        <taxon>Bacteria</taxon>
        <taxon>Bacillati</taxon>
        <taxon>Actinomycetota</taxon>
        <taxon>Actinomycetes</taxon>
        <taxon>Mycobacteriales</taxon>
        <taxon>Nocardiaceae</taxon>
        <taxon>Nocardia</taxon>
    </lineage>
</organism>
<keyword evidence="2" id="KW-0472">Membrane</keyword>
<accession>A0ABZ1NB82</accession>
<evidence type="ECO:0000313" key="3">
    <source>
        <dbReference type="EMBL" id="WTY37254.1"/>
    </source>
</evidence>
<name>A0ABZ1NB82_9NOCA</name>
<keyword evidence="2" id="KW-1133">Transmembrane helix</keyword>
<reference evidence="3 4" key="1">
    <citation type="submission" date="2022-10" db="EMBL/GenBank/DDBJ databases">
        <title>The complete genomes of actinobacterial strains from the NBC collection.</title>
        <authorList>
            <person name="Joergensen T.S."/>
            <person name="Alvarez Arevalo M."/>
            <person name="Sterndorff E.B."/>
            <person name="Faurdal D."/>
            <person name="Vuksanovic O."/>
            <person name="Mourched A.-S."/>
            <person name="Charusanti P."/>
            <person name="Shaw S."/>
            <person name="Blin K."/>
            <person name="Weber T."/>
        </authorList>
    </citation>
    <scope>NUCLEOTIDE SEQUENCE [LARGE SCALE GENOMIC DNA]</scope>
    <source>
        <strain evidence="3 4">NBC_01413</strain>
    </source>
</reference>
<evidence type="ECO:0000313" key="4">
    <source>
        <dbReference type="Proteomes" id="UP001621418"/>
    </source>
</evidence>
<feature type="region of interest" description="Disordered" evidence="1">
    <location>
        <begin position="1"/>
        <end position="115"/>
    </location>
</feature>
<dbReference type="EMBL" id="CP109527">
    <property type="protein sequence ID" value="WTY37254.1"/>
    <property type="molecule type" value="Genomic_DNA"/>
</dbReference>
<keyword evidence="2" id="KW-0812">Transmembrane</keyword>
<keyword evidence="4" id="KW-1185">Reference proteome</keyword>
<gene>
    <name evidence="3" type="ORF">OG308_05130</name>
</gene>
<proteinExistence type="predicted"/>
<dbReference type="GeneID" id="91380344"/>
<evidence type="ECO:0000256" key="1">
    <source>
        <dbReference type="SAM" id="MobiDB-lite"/>
    </source>
</evidence>
<dbReference type="RefSeq" id="WP_328658559.1">
    <property type="nucleotide sequence ID" value="NZ_CP108014.1"/>
</dbReference>
<feature type="compositionally biased region" description="Low complexity" evidence="1">
    <location>
        <begin position="87"/>
        <end position="105"/>
    </location>
</feature>